<accession>A0A8A4TF89</accession>
<dbReference type="FunFam" id="3.90.1030.10:FF:000001">
    <property type="entry name" value="50S ribosomal protein L17"/>
    <property type="match status" value="1"/>
</dbReference>
<dbReference type="SUPFAM" id="SSF64263">
    <property type="entry name" value="Prokaryotic ribosomal protein L17"/>
    <property type="match status" value="1"/>
</dbReference>
<reference evidence="6" key="1">
    <citation type="submission" date="2021-03" db="EMBL/GenBank/DDBJ databases">
        <title>Acanthopleuribacteraceae sp. M133.</title>
        <authorList>
            <person name="Wang G."/>
        </authorList>
    </citation>
    <scope>NUCLEOTIDE SEQUENCE</scope>
    <source>
        <strain evidence="6">M133</strain>
    </source>
</reference>
<organism evidence="6 7">
    <name type="scientific">Sulfidibacter corallicola</name>
    <dbReference type="NCBI Taxonomy" id="2818388"/>
    <lineage>
        <taxon>Bacteria</taxon>
        <taxon>Pseudomonadati</taxon>
        <taxon>Acidobacteriota</taxon>
        <taxon>Holophagae</taxon>
        <taxon>Acanthopleuribacterales</taxon>
        <taxon>Acanthopleuribacteraceae</taxon>
        <taxon>Sulfidibacter</taxon>
    </lineage>
</organism>
<dbReference type="HAMAP" id="MF_01368">
    <property type="entry name" value="Ribosomal_bL17"/>
    <property type="match status" value="1"/>
</dbReference>
<dbReference type="Pfam" id="PF01196">
    <property type="entry name" value="Ribosomal_L17"/>
    <property type="match status" value="1"/>
</dbReference>
<dbReference type="InterPro" id="IPR036373">
    <property type="entry name" value="Ribosomal_bL17_sf"/>
</dbReference>
<sequence length="132" mass="15071">MRHRKGYSKLNRNTNQRKALLKGLAISLFEHGRITTTVAKAKELRRYAERLITIAKKQTPSAHRVVFSRLQNKDITKKLLNEYGPKYEGRNGGYTRILKKGRRLGDGAEMAFIELVDYDHLARAAGEDTTEA</sequence>
<evidence type="ECO:0000256" key="5">
    <source>
        <dbReference type="RuleBase" id="RU000660"/>
    </source>
</evidence>
<dbReference type="PROSITE" id="PS01167">
    <property type="entry name" value="RIBOSOMAL_L17"/>
    <property type="match status" value="1"/>
</dbReference>
<dbReference type="PANTHER" id="PTHR14413">
    <property type="entry name" value="RIBOSOMAL PROTEIN L17"/>
    <property type="match status" value="1"/>
</dbReference>
<evidence type="ECO:0000256" key="2">
    <source>
        <dbReference type="ARBA" id="ARBA00022980"/>
    </source>
</evidence>
<name>A0A8A4TF89_SULCO</name>
<evidence type="ECO:0000313" key="6">
    <source>
        <dbReference type="EMBL" id="QTD47874.1"/>
    </source>
</evidence>
<dbReference type="InterPro" id="IPR047859">
    <property type="entry name" value="Ribosomal_bL17_CS"/>
</dbReference>
<keyword evidence="7" id="KW-1185">Reference proteome</keyword>
<dbReference type="Proteomes" id="UP000663929">
    <property type="component" value="Chromosome"/>
</dbReference>
<comment type="subunit">
    <text evidence="4">Part of the 50S ribosomal subunit. Contacts protein L32.</text>
</comment>
<keyword evidence="3 4" id="KW-0687">Ribonucleoprotein</keyword>
<dbReference type="EMBL" id="CP071793">
    <property type="protein sequence ID" value="QTD47874.1"/>
    <property type="molecule type" value="Genomic_DNA"/>
</dbReference>
<dbReference type="KEGG" id="scor:J3U87_20000"/>
<gene>
    <name evidence="4 6" type="primary">rplQ</name>
    <name evidence="6" type="ORF">J3U87_20000</name>
</gene>
<dbReference type="GO" id="GO:0006412">
    <property type="term" value="P:translation"/>
    <property type="evidence" value="ECO:0007669"/>
    <property type="project" value="UniProtKB-UniRule"/>
</dbReference>
<dbReference type="GO" id="GO:0022625">
    <property type="term" value="C:cytosolic large ribosomal subunit"/>
    <property type="evidence" value="ECO:0007669"/>
    <property type="project" value="TreeGrafter"/>
</dbReference>
<proteinExistence type="inferred from homology"/>
<dbReference type="AlphaFoldDB" id="A0A8A4TF89"/>
<evidence type="ECO:0000256" key="1">
    <source>
        <dbReference type="ARBA" id="ARBA00008777"/>
    </source>
</evidence>
<dbReference type="RefSeq" id="WP_237377541.1">
    <property type="nucleotide sequence ID" value="NZ_CP071793.1"/>
</dbReference>
<comment type="similarity">
    <text evidence="1 4 5">Belongs to the bacterial ribosomal protein bL17 family.</text>
</comment>
<protein>
    <recommendedName>
        <fullName evidence="4">Large ribosomal subunit protein bL17</fullName>
    </recommendedName>
</protein>
<evidence type="ECO:0000256" key="3">
    <source>
        <dbReference type="ARBA" id="ARBA00023274"/>
    </source>
</evidence>
<dbReference type="GO" id="GO:0003735">
    <property type="term" value="F:structural constituent of ribosome"/>
    <property type="evidence" value="ECO:0007669"/>
    <property type="project" value="InterPro"/>
</dbReference>
<evidence type="ECO:0000256" key="4">
    <source>
        <dbReference type="HAMAP-Rule" id="MF_01368"/>
    </source>
</evidence>
<evidence type="ECO:0000313" key="7">
    <source>
        <dbReference type="Proteomes" id="UP000663929"/>
    </source>
</evidence>
<dbReference type="InterPro" id="IPR000456">
    <property type="entry name" value="Ribosomal_bL17"/>
</dbReference>
<keyword evidence="2 4" id="KW-0689">Ribosomal protein</keyword>
<dbReference type="NCBIfam" id="TIGR00059">
    <property type="entry name" value="L17"/>
    <property type="match status" value="1"/>
</dbReference>
<dbReference type="PANTHER" id="PTHR14413:SF16">
    <property type="entry name" value="LARGE RIBOSOMAL SUBUNIT PROTEIN BL17M"/>
    <property type="match status" value="1"/>
</dbReference>
<dbReference type="Gene3D" id="3.90.1030.10">
    <property type="entry name" value="Ribosomal protein L17"/>
    <property type="match status" value="1"/>
</dbReference>